<dbReference type="AlphaFoldDB" id="A0A0G4EUV3"/>
<evidence type="ECO:0000256" key="1">
    <source>
        <dbReference type="SAM" id="MobiDB-lite"/>
    </source>
</evidence>
<dbReference type="EMBL" id="CDMY01000321">
    <property type="protein sequence ID" value="CEM02234.1"/>
    <property type="molecule type" value="Genomic_DNA"/>
</dbReference>
<dbReference type="OrthoDB" id="365359at2759"/>
<accession>A0A0G4EUV3</accession>
<protein>
    <submittedName>
        <fullName evidence="2">Uncharacterized protein</fullName>
    </submittedName>
</protein>
<dbReference type="Proteomes" id="UP000041254">
    <property type="component" value="Unassembled WGS sequence"/>
</dbReference>
<proteinExistence type="predicted"/>
<keyword evidence="3" id="KW-1185">Reference proteome</keyword>
<dbReference type="InParanoid" id="A0A0G4EUV3"/>
<name>A0A0G4EUV3_VITBC</name>
<gene>
    <name evidence="2" type="ORF">Vbra_13543</name>
</gene>
<feature type="region of interest" description="Disordered" evidence="1">
    <location>
        <begin position="1"/>
        <end position="35"/>
    </location>
</feature>
<reference evidence="2 3" key="1">
    <citation type="submission" date="2014-11" db="EMBL/GenBank/DDBJ databases">
        <authorList>
            <person name="Zhu J."/>
            <person name="Qi W."/>
            <person name="Song R."/>
        </authorList>
    </citation>
    <scope>NUCLEOTIDE SEQUENCE [LARGE SCALE GENOMIC DNA]</scope>
</reference>
<feature type="region of interest" description="Disordered" evidence="1">
    <location>
        <begin position="856"/>
        <end position="876"/>
    </location>
</feature>
<organism evidence="2 3">
    <name type="scientific">Vitrella brassicaformis (strain CCMP3155)</name>
    <dbReference type="NCBI Taxonomy" id="1169540"/>
    <lineage>
        <taxon>Eukaryota</taxon>
        <taxon>Sar</taxon>
        <taxon>Alveolata</taxon>
        <taxon>Colpodellida</taxon>
        <taxon>Vitrellaceae</taxon>
        <taxon>Vitrella</taxon>
    </lineage>
</organism>
<evidence type="ECO:0000313" key="2">
    <source>
        <dbReference type="EMBL" id="CEM02234.1"/>
    </source>
</evidence>
<dbReference type="VEuPathDB" id="CryptoDB:Vbra_13543"/>
<sequence length="906" mass="100112">MLSRRVRQRLSRPPPLSAAFSCPPTHSSFPPPVHSSRVHHHRFVATLPEQSTQWQDPHGFPDGAFWSIDPRYHVEQGSKEYVRPPTANQPSKPQSKRPLSPGEWERTVWGGRPAEELPEDGPIDVWDVGVDGMSFEKLWELFCDMIGPQEVYLERTRMADPSDLSQDTATEEGGGDTAKATATIYLPVMSQEVVSTARAVWPAEPAPDLSVKVKPSLVALCFPPILFLRYGGNGVIAVDLSAPSMRSDGQNVSLFNNLLQPHIKGLQLGDLTNVMAALGALAVPRVFKRADSMRDLETIKMEKLADAMLARCVSPFVERLLQAGSVNKQTGELESLVLGLSLSGMIRMYEGIVQSGYAVHFAARWRDVQAMICSQMRTHCDRLPLYRIAALFQSAATFARVDRPLVLAFTDYVCGIVDGLRPNVMTAFVLTVGSSRDALDEFWMFLMAKRVQDKGEAYSPAQLTPILKTYADAGLEDEEFYTRMASVVKGKFYEFTPVQLMRMISAMERVRYRDEDLLKASLQSLDKFFAHWLSTDRDVKNKPPRIRRLRSCLVANTPWQPVTALQDGMTEDDTDIDEPAAVKKSDPTEAVVMADTRGLIERARAENADFMTAGGEHSEEFYALPDQLSAVDLCNLVRAAGQLDYRVIDEPVHCWRAVALALRSTSLNVFRDSTLASSLIILQGEAAREILPAWLDLVLKQKTRDTRRERTAARRQVVLQQAVRYGLIEPLEPRVQQTLDEIAPQEEMDSIMGPSDRGAPLESSSMHLEVAACLSALDVFHEKEIPVTPYTMDIIIPSSHELETKVAYLPLRSLQPAGPTQPISIASLMDLVHSVPHSVRSQSLVGRAAAGADRAGGARVSVPRNGSLGAGVSPGASDFDRGNQSDFVQWSGYVEPHALGVTTTEG</sequence>
<evidence type="ECO:0000313" key="3">
    <source>
        <dbReference type="Proteomes" id="UP000041254"/>
    </source>
</evidence>
<feature type="region of interest" description="Disordered" evidence="1">
    <location>
        <begin position="81"/>
        <end position="107"/>
    </location>
</feature>
<feature type="compositionally biased region" description="Basic residues" evidence="1">
    <location>
        <begin position="1"/>
        <end position="10"/>
    </location>
</feature>